<dbReference type="AlphaFoldDB" id="A0AAU7LUQ7"/>
<dbReference type="EMBL" id="CP157675">
    <property type="protein sequence ID" value="XBP71178.1"/>
    <property type="molecule type" value="Genomic_DNA"/>
</dbReference>
<dbReference type="NCBIfam" id="TIGR01766">
    <property type="entry name" value="IS200/IS605 family accessory protein TnpB-like domain"/>
    <property type="match status" value="1"/>
</dbReference>
<evidence type="ECO:0000256" key="1">
    <source>
        <dbReference type="ARBA" id="ARBA00023125"/>
    </source>
</evidence>
<keyword evidence="1" id="KW-0238">DNA-binding</keyword>
<gene>
    <name evidence="2" type="ORF">ABLV49_05070</name>
</gene>
<sequence>MSERPVFTYQTRPALDAAQAVALDAYAELYGRAERSLFAALQAGGKLNDLKRDFLPRFGITARQFNALRIGLEGKIDSIKERRPELIAEAQARIKKALKVIARLTGKAPGSDKLHQKKRRLVLMQSRLSAMQADHESGKTRLCFGSKKLFHAQFELKANGYDSHEAWKKDWAAGRSSQFFVLGSKDESAGCQGCQATVADDGSLKLTLRLPDALSSQDKRLALAGIRFAYGHSQIVAALGTSQRITAQTKAGVAMVKRTGTALSYRFVRDATGWRVFVSVQAQAVKVNTSAGMGAMGVDVNADHLAVAETDRFGNLIAAQRIDLHTYGKSADQAKALIGDAVGAIVMHARTNGKPVVIEKLNFQKKKAELETVNRQQARMLSSFACNKVASSIKSAAFRAGVEVIEVNPAYTSVIGAVNHAQKKGISVHQGAALAIARRGLGLSELSAVPVGLVPTANGGHVTFELPERNRSKHVWSFWSKVRANLKAAHAAHYRCGDHQKDPPPLTPATRSLGAIWSSTAQFRGANRQHNCSADVLGDVPW</sequence>
<reference evidence="2" key="1">
    <citation type="submission" date="2024-05" db="EMBL/GenBank/DDBJ databases">
        <authorList>
            <person name="Bunk B."/>
            <person name="Swiderski J."/>
            <person name="Sproer C."/>
            <person name="Thiel V."/>
        </authorList>
    </citation>
    <scope>NUCLEOTIDE SEQUENCE</scope>
    <source>
        <strain evidence="2">DSM 17735</strain>
    </source>
</reference>
<protein>
    <submittedName>
        <fullName evidence="2">IS200/IS605 family accessory protein TnpB-related protein</fullName>
    </submittedName>
</protein>
<name>A0AAU7LUQ7_9BURK</name>
<proteinExistence type="predicted"/>
<dbReference type="RefSeq" id="WP_349280523.1">
    <property type="nucleotide sequence ID" value="NZ_CP157675.1"/>
</dbReference>
<dbReference type="InterPro" id="IPR010095">
    <property type="entry name" value="Cas12f1-like_TNB"/>
</dbReference>
<dbReference type="GO" id="GO:0003677">
    <property type="term" value="F:DNA binding"/>
    <property type="evidence" value="ECO:0007669"/>
    <property type="project" value="UniProtKB-KW"/>
</dbReference>
<evidence type="ECO:0000313" key="2">
    <source>
        <dbReference type="EMBL" id="XBP71178.1"/>
    </source>
</evidence>
<accession>A0AAU7LUQ7</accession>
<organism evidence="2">
    <name type="scientific">Polaromonas hydrogenivorans</name>
    <dbReference type="NCBI Taxonomy" id="335476"/>
    <lineage>
        <taxon>Bacteria</taxon>
        <taxon>Pseudomonadati</taxon>
        <taxon>Pseudomonadota</taxon>
        <taxon>Betaproteobacteria</taxon>
        <taxon>Burkholderiales</taxon>
        <taxon>Comamonadaceae</taxon>
        <taxon>Polaromonas</taxon>
    </lineage>
</organism>